<dbReference type="Proteomes" id="UP000546917">
    <property type="component" value="Unassembled WGS sequence"/>
</dbReference>
<dbReference type="SMART" id="SM00919">
    <property type="entry name" value="Malic_M"/>
    <property type="match status" value="1"/>
</dbReference>
<dbReference type="PANTHER" id="PTHR43237:SF4">
    <property type="entry name" value="NADP-DEPENDENT MALIC ENZYME"/>
    <property type="match status" value="1"/>
</dbReference>
<feature type="domain" description="Malic enzyme NAD-binding" evidence="3">
    <location>
        <begin position="169"/>
        <end position="400"/>
    </location>
</feature>
<comment type="similarity">
    <text evidence="1">Belongs to the malic enzymes family.</text>
</comment>
<dbReference type="KEGG" id="fai:FAD_0703"/>
<dbReference type="GO" id="GO:0051287">
    <property type="term" value="F:NAD binding"/>
    <property type="evidence" value="ECO:0007669"/>
    <property type="project" value="InterPro"/>
</dbReference>
<dbReference type="AlphaFoldDB" id="A0A1V0N3D5"/>
<dbReference type="PIRSF" id="PIRSF000106">
    <property type="entry name" value="ME"/>
    <property type="match status" value="1"/>
</dbReference>
<dbReference type="SUPFAM" id="SSF53223">
    <property type="entry name" value="Aminoacid dehydrogenase-like, N-terminal domain"/>
    <property type="match status" value="1"/>
</dbReference>
<organism evidence="5 7">
    <name type="scientific">Ferroplasma acidiphilum</name>
    <dbReference type="NCBI Taxonomy" id="74969"/>
    <lineage>
        <taxon>Archaea</taxon>
        <taxon>Methanobacteriati</taxon>
        <taxon>Thermoplasmatota</taxon>
        <taxon>Thermoplasmata</taxon>
        <taxon>Thermoplasmatales</taxon>
        <taxon>Ferroplasmaceae</taxon>
        <taxon>Ferroplasma</taxon>
    </lineage>
</organism>
<evidence type="ECO:0000259" key="3">
    <source>
        <dbReference type="SMART" id="SM00919"/>
    </source>
</evidence>
<dbReference type="InterPro" id="IPR037062">
    <property type="entry name" value="Malic_N_dom_sf"/>
</dbReference>
<dbReference type="GO" id="GO:0004470">
    <property type="term" value="F:malic enzyme activity"/>
    <property type="evidence" value="ECO:0007669"/>
    <property type="project" value="InterPro"/>
</dbReference>
<evidence type="ECO:0000259" key="4">
    <source>
        <dbReference type="SMART" id="SM01274"/>
    </source>
</evidence>
<dbReference type="Proteomes" id="UP000192050">
    <property type="component" value="Chromosome"/>
</dbReference>
<dbReference type="InterPro" id="IPR045213">
    <property type="entry name" value="Malic_NAD-bd_bact_type"/>
</dbReference>
<keyword evidence="7" id="KW-1185">Reference proteome</keyword>
<dbReference type="Pfam" id="PF00390">
    <property type="entry name" value="malic"/>
    <property type="match status" value="1"/>
</dbReference>
<dbReference type="GeneID" id="84217326"/>
<name>A0A1V0N3D5_9ARCH</name>
<proteinExistence type="inferred from homology"/>
<gene>
    <name evidence="5" type="ORF">FAD_0703</name>
    <name evidence="6" type="ORF">HLB00_02815</name>
</gene>
<evidence type="ECO:0000313" key="5">
    <source>
        <dbReference type="EMBL" id="ARD84609.1"/>
    </source>
</evidence>
<dbReference type="OrthoDB" id="45556at2157"/>
<dbReference type="GO" id="GO:0016616">
    <property type="term" value="F:oxidoreductase activity, acting on the CH-OH group of donors, NAD or NADP as acceptor"/>
    <property type="evidence" value="ECO:0007669"/>
    <property type="project" value="InterPro"/>
</dbReference>
<feature type="domain" description="Malic enzyme N-terminal" evidence="4">
    <location>
        <begin position="24"/>
        <end position="157"/>
    </location>
</feature>
<dbReference type="InterPro" id="IPR046346">
    <property type="entry name" value="Aminoacid_DH-like_N_sf"/>
</dbReference>
<reference evidence="6 8" key="2">
    <citation type="submission" date="2020-05" db="EMBL/GenBank/DDBJ databases">
        <authorList>
            <person name="Zhang R."/>
        </authorList>
    </citation>
    <scope>NUCLEOTIDE SEQUENCE [LARGE SCALE GENOMIC DNA]</scope>
    <source>
        <strain evidence="6 8">DSM 28986</strain>
    </source>
</reference>
<reference evidence="5 7" key="1">
    <citation type="submission" date="2011-10" db="EMBL/GenBank/DDBJ databases">
        <title>Metabolic and evolutionary patterns in the extreme acidophile Ferroplasma acidiphilum.</title>
        <authorList>
            <person name="Golyshina O.V."/>
            <person name="Kozyavkin S.A."/>
            <person name="Tatusov R.L."/>
            <person name="Slesarev A.I."/>
            <person name="Golyshin P.N."/>
        </authorList>
    </citation>
    <scope>NUCLEOTIDE SEQUENCE [LARGE SCALE GENOMIC DNA]</scope>
    <source>
        <strain evidence="5">Berkeley</strain>
        <strain evidence="7">Y</strain>
    </source>
</reference>
<dbReference type="CDD" id="cd05311">
    <property type="entry name" value="NAD_bind_2_malic_enz"/>
    <property type="match status" value="1"/>
</dbReference>
<dbReference type="InterPro" id="IPR036291">
    <property type="entry name" value="NAD(P)-bd_dom_sf"/>
</dbReference>
<dbReference type="SMART" id="SM01274">
    <property type="entry name" value="malic"/>
    <property type="match status" value="1"/>
</dbReference>
<accession>A0A1V0N3D5</accession>
<dbReference type="RefSeq" id="WP_081141812.1">
    <property type="nucleotide sequence ID" value="NZ_CP015363.1"/>
</dbReference>
<sequence length="435" mass="47611">MIMKDSERTEYFDKTAIEISKKYRGKIRTLSKVPITGMGDFSSLYTPGIAAVSKKIQADKELVYELTGKWNSVAILTDGTRVLGIGNVGPEASIPVMEGKALLFNYLGGVNAIPIPLVVNNNEEFITAAKAIQPYFGGYNLEDIQSPRCFFLLESLQKSMDIPVWHDDQLGTASIILAGVINALRILNKKKEDVKIVFNGAGAANIAAIYLFGAAGFDKGNIIAIDSKGIIEPDRQDIDALMFKNPWKYKIALETNKERVKGDPANAFKGADVVISASVSVPGTIKDEWIKSMNRDPVIFALANPLPEIWPGDAKKAGARIVATGRSDFPNQINNSMVFPGVFRGVLDARAKGVNFGIMVAASYAIADFIENPTEDHIVPSMEDFDLFPRVASIVARKCVESGLARKSDSTEGFYREASEIINNNRKVYNKLFDL</sequence>
<evidence type="ECO:0000313" key="6">
    <source>
        <dbReference type="EMBL" id="NOL59766.1"/>
    </source>
</evidence>
<dbReference type="EMBL" id="JABGBP010000091">
    <property type="protein sequence ID" value="NOL59766.1"/>
    <property type="molecule type" value="Genomic_DNA"/>
</dbReference>
<evidence type="ECO:0000313" key="7">
    <source>
        <dbReference type="Proteomes" id="UP000192050"/>
    </source>
</evidence>
<evidence type="ECO:0000313" key="8">
    <source>
        <dbReference type="Proteomes" id="UP000546917"/>
    </source>
</evidence>
<evidence type="ECO:0000256" key="2">
    <source>
        <dbReference type="ARBA" id="ARBA00023002"/>
    </source>
</evidence>
<evidence type="ECO:0000256" key="1">
    <source>
        <dbReference type="ARBA" id="ARBA00008785"/>
    </source>
</evidence>
<dbReference type="InterPro" id="IPR051674">
    <property type="entry name" value="Malate_Decarboxylase"/>
</dbReference>
<dbReference type="SUPFAM" id="SSF51735">
    <property type="entry name" value="NAD(P)-binding Rossmann-fold domains"/>
    <property type="match status" value="1"/>
</dbReference>
<dbReference type="STRING" id="74969.FAD_0703"/>
<dbReference type="Pfam" id="PF03949">
    <property type="entry name" value="Malic_M"/>
    <property type="match status" value="1"/>
</dbReference>
<dbReference type="PANTHER" id="PTHR43237">
    <property type="entry name" value="NADP-DEPENDENT MALIC ENZYME"/>
    <property type="match status" value="1"/>
</dbReference>
<protein>
    <submittedName>
        <fullName evidence="5">Malate oxidoreductase (Malic enzyme)</fullName>
    </submittedName>
    <submittedName>
        <fullName evidence="6">NADP-dependent malic enzyme</fullName>
    </submittedName>
</protein>
<dbReference type="EMBL" id="CP015363">
    <property type="protein sequence ID" value="ARD84609.1"/>
    <property type="molecule type" value="Genomic_DNA"/>
</dbReference>
<keyword evidence="2" id="KW-0560">Oxidoreductase</keyword>
<dbReference type="Gene3D" id="3.40.50.10380">
    <property type="entry name" value="Malic enzyme, N-terminal domain"/>
    <property type="match status" value="1"/>
</dbReference>
<dbReference type="Gene3D" id="3.40.50.720">
    <property type="entry name" value="NAD(P)-binding Rossmann-like Domain"/>
    <property type="match status" value="1"/>
</dbReference>
<dbReference type="InterPro" id="IPR012301">
    <property type="entry name" value="Malic_N_dom"/>
</dbReference>
<dbReference type="InterPro" id="IPR012302">
    <property type="entry name" value="Malic_NAD-bd"/>
</dbReference>
<dbReference type="InterPro" id="IPR001891">
    <property type="entry name" value="Malic_OxRdtase"/>
</dbReference>